<accession>A0A5R9L8W1</accession>
<proteinExistence type="predicted"/>
<dbReference type="EMBL" id="VCHQ01000038">
    <property type="protein sequence ID" value="TLV05273.1"/>
    <property type="molecule type" value="Genomic_DNA"/>
</dbReference>
<feature type="transmembrane region" description="Helical" evidence="1">
    <location>
        <begin position="45"/>
        <end position="64"/>
    </location>
</feature>
<organism evidence="2 3">
    <name type="scientific">Klebsiella indica</name>
    <dbReference type="NCBI Taxonomy" id="2582917"/>
    <lineage>
        <taxon>Bacteria</taxon>
        <taxon>Pseudomonadati</taxon>
        <taxon>Pseudomonadota</taxon>
        <taxon>Gammaproteobacteria</taxon>
        <taxon>Enterobacterales</taxon>
        <taxon>Enterobacteriaceae</taxon>
        <taxon>Klebsiella/Raoultella group</taxon>
        <taxon>Klebsiella</taxon>
    </lineage>
</organism>
<evidence type="ECO:0000313" key="3">
    <source>
        <dbReference type="Proteomes" id="UP000307430"/>
    </source>
</evidence>
<dbReference type="AlphaFoldDB" id="A0A5R9L8W1"/>
<keyword evidence="3" id="KW-1185">Reference proteome</keyword>
<dbReference type="Proteomes" id="UP000307430">
    <property type="component" value="Unassembled WGS sequence"/>
</dbReference>
<keyword evidence="1" id="KW-0472">Membrane</keyword>
<gene>
    <name evidence="2" type="ORF">FE839_23330</name>
</gene>
<feature type="transmembrane region" description="Helical" evidence="1">
    <location>
        <begin position="96"/>
        <end position="114"/>
    </location>
</feature>
<keyword evidence="1" id="KW-1133">Transmembrane helix</keyword>
<keyword evidence="1" id="KW-0812">Transmembrane</keyword>
<protein>
    <submittedName>
        <fullName evidence="2">Uncharacterized protein</fullName>
    </submittedName>
</protein>
<dbReference type="RefSeq" id="WP_063863645.1">
    <property type="nucleotide sequence ID" value="NZ_VCHQ01000038.1"/>
</dbReference>
<reference evidence="2 3" key="1">
    <citation type="submission" date="2019-05" db="EMBL/GenBank/DDBJ databases">
        <title>Genome sequence of Klebsiella sp strain TOUT106.</title>
        <authorList>
            <person name="Rahi P."/>
            <person name="Chaudhari D."/>
        </authorList>
    </citation>
    <scope>NUCLEOTIDE SEQUENCE [LARGE SCALE GENOMIC DNA]</scope>
    <source>
        <strain evidence="2 3">TOUT106</strain>
    </source>
</reference>
<comment type="caution">
    <text evidence="2">The sequence shown here is derived from an EMBL/GenBank/DDBJ whole genome shotgun (WGS) entry which is preliminary data.</text>
</comment>
<name>A0A5R9L8W1_9ENTR</name>
<sequence>MNLAFQAFFILFLMLPGFLYIKRYDKKENTTLESKGLDATSAQSVFATLILHTVSLTISYFLFCKSVDYSIIIKILTNEKLQPVDINKIIDSRRWIISYFFLVFTLAYASGLALQKLMFKLNPYKSSAFAFNLPWYYELKGKIEPTSIDKNSVSEFIRITCMIVSGKNTYLYSGILNDFYLNIDGSLDRIAITGISRLELKNNSHRGKEETINVDRMILKYDEIQNLTLEYLIAIKQ</sequence>
<evidence type="ECO:0000313" key="2">
    <source>
        <dbReference type="EMBL" id="TLV05273.1"/>
    </source>
</evidence>
<evidence type="ECO:0000256" key="1">
    <source>
        <dbReference type="SAM" id="Phobius"/>
    </source>
</evidence>